<evidence type="ECO:0000313" key="2">
    <source>
        <dbReference type="EMBL" id="RRD01767.1"/>
    </source>
</evidence>
<proteinExistence type="predicted"/>
<reference evidence="2 3" key="1">
    <citation type="submission" date="2018-11" db="EMBL/GenBank/DDBJ databases">
        <title>The draft genome sequence of Amphritea balenae JAMM 1525T.</title>
        <authorList>
            <person name="Fang Z."/>
            <person name="Zhang Y."/>
            <person name="Han X."/>
        </authorList>
    </citation>
    <scope>NUCLEOTIDE SEQUENCE [LARGE SCALE GENOMIC DNA]</scope>
    <source>
        <strain evidence="2 3">JAMM 1525</strain>
    </source>
</reference>
<keyword evidence="1" id="KW-0812">Transmembrane</keyword>
<dbReference type="AlphaFoldDB" id="A0A3P1SWZ3"/>
<feature type="transmembrane region" description="Helical" evidence="1">
    <location>
        <begin position="61"/>
        <end position="87"/>
    </location>
</feature>
<evidence type="ECO:0000256" key="1">
    <source>
        <dbReference type="SAM" id="Phobius"/>
    </source>
</evidence>
<comment type="caution">
    <text evidence="2">The sequence shown here is derived from an EMBL/GenBank/DDBJ whole genome shotgun (WGS) entry which is preliminary data.</text>
</comment>
<dbReference type="RefSeq" id="WP_124924841.1">
    <property type="nucleotide sequence ID" value="NZ_BMOH01000001.1"/>
</dbReference>
<evidence type="ECO:0000313" key="3">
    <source>
        <dbReference type="Proteomes" id="UP000267535"/>
    </source>
</evidence>
<name>A0A3P1SWZ3_9GAMM</name>
<organism evidence="2 3">
    <name type="scientific">Amphritea balenae</name>
    <dbReference type="NCBI Taxonomy" id="452629"/>
    <lineage>
        <taxon>Bacteria</taxon>
        <taxon>Pseudomonadati</taxon>
        <taxon>Pseudomonadota</taxon>
        <taxon>Gammaproteobacteria</taxon>
        <taxon>Oceanospirillales</taxon>
        <taxon>Oceanospirillaceae</taxon>
        <taxon>Amphritea</taxon>
    </lineage>
</organism>
<dbReference type="Proteomes" id="UP000267535">
    <property type="component" value="Unassembled WGS sequence"/>
</dbReference>
<feature type="transmembrane region" description="Helical" evidence="1">
    <location>
        <begin position="37"/>
        <end position="54"/>
    </location>
</feature>
<keyword evidence="1" id="KW-1133">Transmembrane helix</keyword>
<gene>
    <name evidence="2" type="ORF">EHS89_04275</name>
</gene>
<protein>
    <submittedName>
        <fullName evidence="2">Uncharacterized protein</fullName>
    </submittedName>
</protein>
<keyword evidence="1" id="KW-0472">Membrane</keyword>
<accession>A0A3P1SWZ3</accession>
<dbReference type="EMBL" id="RQXV01000001">
    <property type="protein sequence ID" value="RRD01767.1"/>
    <property type="molecule type" value="Genomic_DNA"/>
</dbReference>
<keyword evidence="3" id="KW-1185">Reference proteome</keyword>
<sequence>MDQAEAPVKHGATAGIIASVLAILGIFSYGLVFVPPALIFMLFGFLLAIVGRSGTGIGYNLLAVILTLIAILVSPSLLTIIGLQGLAMSL</sequence>